<dbReference type="Pfam" id="PF07883">
    <property type="entry name" value="Cupin_2"/>
    <property type="match status" value="1"/>
</dbReference>
<dbReference type="GO" id="GO:0046872">
    <property type="term" value="F:metal ion binding"/>
    <property type="evidence" value="ECO:0007669"/>
    <property type="project" value="UniProtKB-KW"/>
</dbReference>
<dbReference type="Proteomes" id="UP000258613">
    <property type="component" value="Chromosome"/>
</dbReference>
<name>A0A346PUN5_9EURY</name>
<sequence>MGYDTAHKTDPASVVPEEWGGMWFLKDELETNELGFTILELETNELGFTILELEPDGKGKEHDETATGQEELYYVVSGEIEVDLTDREETVTLAEDDVLRLDPDEPRQIHNRGDERAKLVLVGAPL</sequence>
<dbReference type="InterPro" id="IPR051610">
    <property type="entry name" value="GPI/OXD"/>
</dbReference>
<dbReference type="AlphaFoldDB" id="A0A346PUN5"/>
<feature type="domain" description="Cupin type-2" evidence="2">
    <location>
        <begin position="51"/>
        <end position="122"/>
    </location>
</feature>
<proteinExistence type="predicted"/>
<dbReference type="SUPFAM" id="SSF51182">
    <property type="entry name" value="RmlC-like cupins"/>
    <property type="match status" value="1"/>
</dbReference>
<evidence type="ECO:0000313" key="4">
    <source>
        <dbReference type="Proteomes" id="UP000258613"/>
    </source>
</evidence>
<dbReference type="PANTHER" id="PTHR35848:SF9">
    <property type="entry name" value="SLL1358 PROTEIN"/>
    <property type="match status" value="1"/>
</dbReference>
<evidence type="ECO:0000259" key="2">
    <source>
        <dbReference type="Pfam" id="PF07883"/>
    </source>
</evidence>
<dbReference type="InterPro" id="IPR011051">
    <property type="entry name" value="RmlC_Cupin_sf"/>
</dbReference>
<keyword evidence="4" id="KW-1185">Reference proteome</keyword>
<dbReference type="GeneID" id="37643736"/>
<accession>A0A346PUN5</accession>
<dbReference type="Gene3D" id="2.60.120.10">
    <property type="entry name" value="Jelly Rolls"/>
    <property type="match status" value="1"/>
</dbReference>
<evidence type="ECO:0000313" key="3">
    <source>
        <dbReference type="EMBL" id="AXR83230.1"/>
    </source>
</evidence>
<dbReference type="InterPro" id="IPR014710">
    <property type="entry name" value="RmlC-like_jellyroll"/>
</dbReference>
<dbReference type="OrthoDB" id="305577at2157"/>
<dbReference type="PANTHER" id="PTHR35848">
    <property type="entry name" value="OXALATE-BINDING PROTEIN"/>
    <property type="match status" value="1"/>
</dbReference>
<keyword evidence="1" id="KW-0479">Metal-binding</keyword>
<evidence type="ECO:0000256" key="1">
    <source>
        <dbReference type="ARBA" id="ARBA00022723"/>
    </source>
</evidence>
<organism evidence="3 4">
    <name type="scientific">Natrarchaeobaculum sulfurireducens</name>
    <dbReference type="NCBI Taxonomy" id="2044521"/>
    <lineage>
        <taxon>Archaea</taxon>
        <taxon>Methanobacteriati</taxon>
        <taxon>Methanobacteriota</taxon>
        <taxon>Stenosarchaea group</taxon>
        <taxon>Halobacteria</taxon>
        <taxon>Halobacteriales</taxon>
        <taxon>Natrialbaceae</taxon>
        <taxon>Natrarchaeobaculum</taxon>
    </lineage>
</organism>
<dbReference type="RefSeq" id="WP_117369686.1">
    <property type="nucleotide sequence ID" value="NZ_CP027033.1"/>
</dbReference>
<dbReference type="InterPro" id="IPR013096">
    <property type="entry name" value="Cupin_2"/>
</dbReference>
<reference evidence="4" key="1">
    <citation type="submission" date="2018-02" db="EMBL/GenBank/DDBJ databases">
        <title>Phenotypic and genomic properties of facultatively anaerobic sulfur-reducing natronoarchaea from hypersaline soda lakes.</title>
        <authorList>
            <person name="Sorokin D.Y."/>
            <person name="Kublanov I.V."/>
            <person name="Roman P."/>
            <person name="Sinninghe Damste J.S."/>
            <person name="Golyshin P.N."/>
            <person name="Rojo D."/>
            <person name="Ciordia S."/>
            <person name="Mena M.D.C."/>
            <person name="Ferrer M."/>
            <person name="Messina E."/>
            <person name="Smedile F."/>
            <person name="La Spada G."/>
            <person name="La Cono V."/>
            <person name="Yakimov M.M."/>
        </authorList>
    </citation>
    <scope>NUCLEOTIDE SEQUENCE [LARGE SCALE GENOMIC DNA]</scope>
    <source>
        <strain evidence="4">AArc-Mg</strain>
    </source>
</reference>
<dbReference type="KEGG" id="nag:AArcMg_3245"/>
<dbReference type="CDD" id="cd02208">
    <property type="entry name" value="cupin_RmlC-like"/>
    <property type="match status" value="1"/>
</dbReference>
<protein>
    <recommendedName>
        <fullName evidence="2">Cupin type-2 domain-containing protein</fullName>
    </recommendedName>
</protein>
<dbReference type="EMBL" id="CP027033">
    <property type="protein sequence ID" value="AXR83230.1"/>
    <property type="molecule type" value="Genomic_DNA"/>
</dbReference>
<gene>
    <name evidence="3" type="ORF">AArcMg_3245</name>
</gene>